<feature type="domain" description="VTT" evidence="2">
    <location>
        <begin position="56"/>
        <end position="154"/>
    </location>
</feature>
<dbReference type="InterPro" id="IPR032816">
    <property type="entry name" value="VTT_dom"/>
</dbReference>
<keyword evidence="1" id="KW-1133">Transmembrane helix</keyword>
<feature type="transmembrane region" description="Helical" evidence="1">
    <location>
        <begin position="12"/>
        <end position="36"/>
    </location>
</feature>
<dbReference type="Proteomes" id="UP000288587">
    <property type="component" value="Unassembled WGS sequence"/>
</dbReference>
<name>A0A437LU03_9BURK</name>
<evidence type="ECO:0000259" key="2">
    <source>
        <dbReference type="Pfam" id="PF09335"/>
    </source>
</evidence>
<comment type="caution">
    <text evidence="3">The sequence shown here is derived from an EMBL/GenBank/DDBJ whole genome shotgun (WGS) entry which is preliminary data.</text>
</comment>
<proteinExistence type="predicted"/>
<sequence length="169" mass="18238">MEATLTAWITALLAWLALPTVGLPAVFIVALVSATLLPMGSEPVVFALVKADPSLFWAAIAVATVGNTLGGAISWGMGYGAERGYERWQKHRPNNPRLLAWLERFGPKACLLSWLPVVGDPLCAVAGWLRLPFWPCVAWMAVGKAARYFVMTSFLLWVFPGGLPGQGTV</sequence>
<organism evidence="3 4">
    <name type="scientific">Inhella crocodyli</name>
    <dbReference type="NCBI Taxonomy" id="2499851"/>
    <lineage>
        <taxon>Bacteria</taxon>
        <taxon>Pseudomonadati</taxon>
        <taxon>Pseudomonadota</taxon>
        <taxon>Betaproteobacteria</taxon>
        <taxon>Burkholderiales</taxon>
        <taxon>Sphaerotilaceae</taxon>
        <taxon>Inhella</taxon>
    </lineage>
</organism>
<keyword evidence="1" id="KW-0812">Transmembrane</keyword>
<dbReference type="RefSeq" id="WP_127682296.1">
    <property type="nucleotide sequence ID" value="NZ_SACM01000001.1"/>
</dbReference>
<evidence type="ECO:0000256" key="1">
    <source>
        <dbReference type="SAM" id="Phobius"/>
    </source>
</evidence>
<dbReference type="PANTHER" id="PTHR42709">
    <property type="entry name" value="ALKALINE PHOSPHATASE LIKE PROTEIN"/>
    <property type="match status" value="1"/>
</dbReference>
<dbReference type="InterPro" id="IPR051311">
    <property type="entry name" value="DedA_domain"/>
</dbReference>
<dbReference type="OrthoDB" id="5419086at2"/>
<accession>A0A437LU03</accession>
<dbReference type="PANTHER" id="PTHR42709:SF4">
    <property type="entry name" value="INNER MEMBRANE PROTEIN YQAA"/>
    <property type="match status" value="1"/>
</dbReference>
<gene>
    <name evidence="3" type="ORF">EOD73_07700</name>
</gene>
<keyword evidence="4" id="KW-1185">Reference proteome</keyword>
<feature type="transmembrane region" description="Helical" evidence="1">
    <location>
        <begin position="56"/>
        <end position="77"/>
    </location>
</feature>
<keyword evidence="1" id="KW-0472">Membrane</keyword>
<reference evidence="3 4" key="1">
    <citation type="submission" date="2019-01" db="EMBL/GenBank/DDBJ databases">
        <authorList>
            <person name="Chen W.-M."/>
        </authorList>
    </citation>
    <scope>NUCLEOTIDE SEQUENCE [LARGE SCALE GENOMIC DNA]</scope>
    <source>
        <strain evidence="3 4">CCP-18</strain>
    </source>
</reference>
<evidence type="ECO:0000313" key="4">
    <source>
        <dbReference type="Proteomes" id="UP000288587"/>
    </source>
</evidence>
<dbReference type="EMBL" id="SACM01000001">
    <property type="protein sequence ID" value="RVT88842.1"/>
    <property type="molecule type" value="Genomic_DNA"/>
</dbReference>
<protein>
    <submittedName>
        <fullName evidence="3">DedA family protein</fullName>
    </submittedName>
</protein>
<dbReference type="Pfam" id="PF09335">
    <property type="entry name" value="VTT_dom"/>
    <property type="match status" value="1"/>
</dbReference>
<evidence type="ECO:0000313" key="3">
    <source>
        <dbReference type="EMBL" id="RVT88842.1"/>
    </source>
</evidence>
<dbReference type="AlphaFoldDB" id="A0A437LU03"/>